<evidence type="ECO:0000256" key="4">
    <source>
        <dbReference type="ARBA" id="ARBA00023163"/>
    </source>
</evidence>
<dbReference type="Proteomes" id="UP000613193">
    <property type="component" value="Unassembled WGS sequence"/>
</dbReference>
<evidence type="ECO:0000256" key="2">
    <source>
        <dbReference type="ARBA" id="ARBA00023015"/>
    </source>
</evidence>
<dbReference type="EMBL" id="JAEHFW010000003">
    <property type="protein sequence ID" value="MBK0380871.1"/>
    <property type="molecule type" value="Genomic_DNA"/>
</dbReference>
<dbReference type="RefSeq" id="WP_200067405.1">
    <property type="nucleotide sequence ID" value="NZ_JAEHFW010000003.1"/>
</dbReference>
<comment type="similarity">
    <text evidence="1">Belongs to the sigma-70 factor family. ECF subfamily.</text>
</comment>
<gene>
    <name evidence="7" type="ORF">I5M19_16220</name>
</gene>
<evidence type="ECO:0000256" key="3">
    <source>
        <dbReference type="ARBA" id="ARBA00023082"/>
    </source>
</evidence>
<feature type="domain" description="RNA polymerase sigma-70 region 2" evidence="5">
    <location>
        <begin position="32"/>
        <end position="98"/>
    </location>
</feature>
<dbReference type="AlphaFoldDB" id="A0A934UPG2"/>
<dbReference type="InterPro" id="IPR013325">
    <property type="entry name" value="RNA_pol_sigma_r2"/>
</dbReference>
<dbReference type="InterPro" id="IPR014284">
    <property type="entry name" value="RNA_pol_sigma-70_dom"/>
</dbReference>
<evidence type="ECO:0000259" key="5">
    <source>
        <dbReference type="Pfam" id="PF04542"/>
    </source>
</evidence>
<accession>A0A934UPG2</accession>
<dbReference type="Gene3D" id="1.10.10.10">
    <property type="entry name" value="Winged helix-like DNA-binding domain superfamily/Winged helix DNA-binding domain"/>
    <property type="match status" value="1"/>
</dbReference>
<name>A0A934UPG2_9SPHI</name>
<evidence type="ECO:0000259" key="6">
    <source>
        <dbReference type="Pfam" id="PF08281"/>
    </source>
</evidence>
<dbReference type="GO" id="GO:0006352">
    <property type="term" value="P:DNA-templated transcription initiation"/>
    <property type="evidence" value="ECO:0007669"/>
    <property type="project" value="InterPro"/>
</dbReference>
<dbReference type="CDD" id="cd06171">
    <property type="entry name" value="Sigma70_r4"/>
    <property type="match status" value="1"/>
</dbReference>
<dbReference type="InterPro" id="IPR039425">
    <property type="entry name" value="RNA_pol_sigma-70-like"/>
</dbReference>
<dbReference type="NCBIfam" id="TIGR02937">
    <property type="entry name" value="sigma70-ECF"/>
    <property type="match status" value="1"/>
</dbReference>
<evidence type="ECO:0000313" key="8">
    <source>
        <dbReference type="Proteomes" id="UP000613193"/>
    </source>
</evidence>
<organism evidence="7 8">
    <name type="scientific">Mucilaginibacter segetis</name>
    <dbReference type="NCBI Taxonomy" id="2793071"/>
    <lineage>
        <taxon>Bacteria</taxon>
        <taxon>Pseudomonadati</taxon>
        <taxon>Bacteroidota</taxon>
        <taxon>Sphingobacteriia</taxon>
        <taxon>Sphingobacteriales</taxon>
        <taxon>Sphingobacteriaceae</taxon>
        <taxon>Mucilaginibacter</taxon>
    </lineage>
</organism>
<dbReference type="Gene3D" id="1.10.1740.10">
    <property type="match status" value="1"/>
</dbReference>
<keyword evidence="3" id="KW-0731">Sigma factor</keyword>
<feature type="domain" description="RNA polymerase sigma factor 70 region 4 type 2" evidence="6">
    <location>
        <begin position="137"/>
        <end position="187"/>
    </location>
</feature>
<dbReference type="PANTHER" id="PTHR43133:SF51">
    <property type="entry name" value="RNA POLYMERASE SIGMA FACTOR"/>
    <property type="match status" value="1"/>
</dbReference>
<dbReference type="InterPro" id="IPR013324">
    <property type="entry name" value="RNA_pol_sigma_r3/r4-like"/>
</dbReference>
<dbReference type="InterPro" id="IPR007627">
    <property type="entry name" value="RNA_pol_sigma70_r2"/>
</dbReference>
<dbReference type="GO" id="GO:0003677">
    <property type="term" value="F:DNA binding"/>
    <property type="evidence" value="ECO:0007669"/>
    <property type="project" value="InterPro"/>
</dbReference>
<sequence>MEVNAHFTENAKNDFQLVLKAREGNQKAYADLMHRYKDSIYFMVLKMVNNKEDAMDLTVETFAKAFEKLDKYQPDFAFSTWLFRVATNNCIDFIRKKKLHTQSIHGMLDEDGDEIPLQIKSDVLNPEETSIKKQRTEELKLLIDSLPPRYRNLITLRYFDEQSYEEIAQQLDLPLGTVKAQLFRARYLLGNIINRYNKDDI</sequence>
<dbReference type="InterPro" id="IPR036388">
    <property type="entry name" value="WH-like_DNA-bd_sf"/>
</dbReference>
<dbReference type="SUPFAM" id="SSF88946">
    <property type="entry name" value="Sigma2 domain of RNA polymerase sigma factors"/>
    <property type="match status" value="1"/>
</dbReference>
<evidence type="ECO:0000313" key="7">
    <source>
        <dbReference type="EMBL" id="MBK0380871.1"/>
    </source>
</evidence>
<protein>
    <submittedName>
        <fullName evidence="7">Sigma-70 family RNA polymerase sigma factor</fullName>
    </submittedName>
</protein>
<dbReference type="Pfam" id="PF08281">
    <property type="entry name" value="Sigma70_r4_2"/>
    <property type="match status" value="1"/>
</dbReference>
<dbReference type="PANTHER" id="PTHR43133">
    <property type="entry name" value="RNA POLYMERASE ECF-TYPE SIGMA FACTO"/>
    <property type="match status" value="1"/>
</dbReference>
<dbReference type="GO" id="GO:0016987">
    <property type="term" value="F:sigma factor activity"/>
    <property type="evidence" value="ECO:0007669"/>
    <property type="project" value="UniProtKB-KW"/>
</dbReference>
<dbReference type="Pfam" id="PF04542">
    <property type="entry name" value="Sigma70_r2"/>
    <property type="match status" value="1"/>
</dbReference>
<evidence type="ECO:0000256" key="1">
    <source>
        <dbReference type="ARBA" id="ARBA00010641"/>
    </source>
</evidence>
<dbReference type="InterPro" id="IPR013249">
    <property type="entry name" value="RNA_pol_sigma70_r4_t2"/>
</dbReference>
<keyword evidence="4" id="KW-0804">Transcription</keyword>
<comment type="caution">
    <text evidence="7">The sequence shown here is derived from an EMBL/GenBank/DDBJ whole genome shotgun (WGS) entry which is preliminary data.</text>
</comment>
<keyword evidence="2" id="KW-0805">Transcription regulation</keyword>
<proteinExistence type="inferred from homology"/>
<keyword evidence="8" id="KW-1185">Reference proteome</keyword>
<reference evidence="7" key="1">
    <citation type="submission" date="2020-12" db="EMBL/GenBank/DDBJ databases">
        <title>Bacterial novel species Mucilaginibacter sp. SD-g isolated from soil.</title>
        <authorList>
            <person name="Jung H.-Y."/>
        </authorList>
    </citation>
    <scope>NUCLEOTIDE SEQUENCE</scope>
    <source>
        <strain evidence="7">SD-g</strain>
    </source>
</reference>
<dbReference type="SUPFAM" id="SSF88659">
    <property type="entry name" value="Sigma3 and sigma4 domains of RNA polymerase sigma factors"/>
    <property type="match status" value="1"/>
</dbReference>